<dbReference type="SUPFAM" id="SSF55874">
    <property type="entry name" value="ATPase domain of HSP90 chaperone/DNA topoisomerase II/histidine kinase"/>
    <property type="match status" value="1"/>
</dbReference>
<dbReference type="PROSITE" id="PS50109">
    <property type="entry name" value="HIS_KIN"/>
    <property type="match status" value="1"/>
</dbReference>
<keyword evidence="6" id="KW-0175">Coiled coil</keyword>
<feature type="domain" description="PAC" evidence="9">
    <location>
        <begin position="567"/>
        <end position="620"/>
    </location>
</feature>
<dbReference type="InterPro" id="IPR003594">
    <property type="entry name" value="HATPase_dom"/>
</dbReference>
<dbReference type="InterPro" id="IPR003018">
    <property type="entry name" value="GAF"/>
</dbReference>
<dbReference type="InterPro" id="IPR004358">
    <property type="entry name" value="Sig_transdc_His_kin-like_C"/>
</dbReference>
<dbReference type="OrthoDB" id="9813151at2"/>
<dbReference type="SUPFAM" id="SSF55781">
    <property type="entry name" value="GAF domain-like"/>
    <property type="match status" value="1"/>
</dbReference>
<feature type="domain" description="Histidine kinase" evidence="7">
    <location>
        <begin position="624"/>
        <end position="838"/>
    </location>
</feature>
<dbReference type="CDD" id="cd00082">
    <property type="entry name" value="HisKA"/>
    <property type="match status" value="1"/>
</dbReference>
<evidence type="ECO:0000259" key="9">
    <source>
        <dbReference type="PROSITE" id="PS50113"/>
    </source>
</evidence>
<dbReference type="CDD" id="cd00130">
    <property type="entry name" value="PAS"/>
    <property type="match status" value="1"/>
</dbReference>
<dbReference type="EMBL" id="LWHJ01000028">
    <property type="protein sequence ID" value="OAQ39322.1"/>
    <property type="molecule type" value="Genomic_DNA"/>
</dbReference>
<dbReference type="PANTHER" id="PTHR43102">
    <property type="entry name" value="SLR1143 PROTEIN"/>
    <property type="match status" value="1"/>
</dbReference>
<evidence type="ECO:0000256" key="2">
    <source>
        <dbReference type="ARBA" id="ARBA00012438"/>
    </source>
</evidence>
<keyword evidence="3" id="KW-0597">Phosphoprotein</keyword>
<dbReference type="Gene3D" id="3.30.450.40">
    <property type="match status" value="1"/>
</dbReference>
<dbReference type="InterPro" id="IPR029016">
    <property type="entry name" value="GAF-like_dom_sf"/>
</dbReference>
<dbReference type="Gene3D" id="2.10.70.100">
    <property type="match status" value="1"/>
</dbReference>
<dbReference type="PRINTS" id="PR00344">
    <property type="entry name" value="BCTRLSENSOR"/>
</dbReference>
<dbReference type="SMART" id="SM00065">
    <property type="entry name" value="GAF"/>
    <property type="match status" value="1"/>
</dbReference>
<dbReference type="InterPro" id="IPR035965">
    <property type="entry name" value="PAS-like_dom_sf"/>
</dbReference>
<evidence type="ECO:0000256" key="3">
    <source>
        <dbReference type="ARBA" id="ARBA00022553"/>
    </source>
</evidence>
<dbReference type="Pfam" id="PF01590">
    <property type="entry name" value="GAF"/>
    <property type="match status" value="1"/>
</dbReference>
<dbReference type="AlphaFoldDB" id="A0A179DET0"/>
<reference evidence="10 11" key="1">
    <citation type="submission" date="2016-04" db="EMBL/GenBank/DDBJ databases">
        <authorList>
            <person name="Evans L.H."/>
            <person name="Alamgir A."/>
            <person name="Owens N."/>
            <person name="Weber N.D."/>
            <person name="Virtaneva K."/>
            <person name="Barbian K."/>
            <person name="Babar A."/>
            <person name="Rosenke K."/>
        </authorList>
    </citation>
    <scope>NUCLEOTIDE SEQUENCE [LARGE SCALE GENOMIC DNA]</scope>
    <source>
        <strain evidence="10 11">CCM 8644</strain>
    </source>
</reference>
<protein>
    <recommendedName>
        <fullName evidence="2">histidine kinase</fullName>
        <ecNumber evidence="2">2.7.13.3</ecNumber>
    </recommendedName>
</protein>
<keyword evidence="11" id="KW-1185">Reference proteome</keyword>
<dbReference type="PROSITE" id="PS50112">
    <property type="entry name" value="PAS"/>
    <property type="match status" value="1"/>
</dbReference>
<dbReference type="SUPFAM" id="SSF55785">
    <property type="entry name" value="PYP-like sensor domain (PAS domain)"/>
    <property type="match status" value="3"/>
</dbReference>
<comment type="caution">
    <text evidence="10">The sequence shown here is derived from an EMBL/GenBank/DDBJ whole genome shotgun (WGS) entry which is preliminary data.</text>
</comment>
<dbReference type="RefSeq" id="WP_068822846.1">
    <property type="nucleotide sequence ID" value="NZ_LWHJ01000028.1"/>
</dbReference>
<comment type="catalytic activity">
    <reaction evidence="1">
        <text>ATP + protein L-histidine = ADP + protein N-phospho-L-histidine.</text>
        <dbReference type="EC" id="2.7.13.3"/>
    </reaction>
</comment>
<dbReference type="EC" id="2.7.13.3" evidence="2"/>
<dbReference type="InterPro" id="IPR000014">
    <property type="entry name" value="PAS"/>
</dbReference>
<evidence type="ECO:0000256" key="5">
    <source>
        <dbReference type="ARBA" id="ARBA00022777"/>
    </source>
</evidence>
<dbReference type="InterPro" id="IPR000700">
    <property type="entry name" value="PAS-assoc_C"/>
</dbReference>
<dbReference type="Gene3D" id="1.10.287.130">
    <property type="match status" value="1"/>
</dbReference>
<dbReference type="Pfam" id="PF13188">
    <property type="entry name" value="PAS_8"/>
    <property type="match status" value="1"/>
</dbReference>
<evidence type="ECO:0000259" key="7">
    <source>
        <dbReference type="PROSITE" id="PS50109"/>
    </source>
</evidence>
<evidence type="ECO:0000256" key="1">
    <source>
        <dbReference type="ARBA" id="ARBA00000085"/>
    </source>
</evidence>
<dbReference type="InterPro" id="IPR003661">
    <property type="entry name" value="HisK_dim/P_dom"/>
</dbReference>
<dbReference type="STRING" id="1826909.A5893_11720"/>
<dbReference type="Pfam" id="PF02518">
    <property type="entry name" value="HATPase_c"/>
    <property type="match status" value="1"/>
</dbReference>
<evidence type="ECO:0000313" key="11">
    <source>
        <dbReference type="Proteomes" id="UP000078459"/>
    </source>
</evidence>
<accession>A0A179DET0</accession>
<dbReference type="SUPFAM" id="SSF47384">
    <property type="entry name" value="Homodimeric domain of signal transducing histidine kinase"/>
    <property type="match status" value="1"/>
</dbReference>
<keyword evidence="4" id="KW-0808">Transferase</keyword>
<dbReference type="Gene3D" id="3.30.565.10">
    <property type="entry name" value="Histidine kinase-like ATPase, C-terminal domain"/>
    <property type="match status" value="1"/>
</dbReference>
<dbReference type="InterPro" id="IPR013655">
    <property type="entry name" value="PAS_fold_3"/>
</dbReference>
<dbReference type="Pfam" id="PF08447">
    <property type="entry name" value="PAS_3"/>
    <property type="match status" value="1"/>
</dbReference>
<dbReference type="SMART" id="SM00091">
    <property type="entry name" value="PAS"/>
    <property type="match status" value="3"/>
</dbReference>
<dbReference type="GO" id="GO:0000155">
    <property type="term" value="F:phosphorelay sensor kinase activity"/>
    <property type="evidence" value="ECO:0007669"/>
    <property type="project" value="InterPro"/>
</dbReference>
<dbReference type="Pfam" id="PF00512">
    <property type="entry name" value="HisKA"/>
    <property type="match status" value="1"/>
</dbReference>
<dbReference type="InterPro" id="IPR036890">
    <property type="entry name" value="HATPase_C_sf"/>
</dbReference>
<gene>
    <name evidence="10" type="ORF">A5893_11720</name>
</gene>
<organism evidence="10 11">
    <name type="scientific">Pedobacter psychrophilus</name>
    <dbReference type="NCBI Taxonomy" id="1826909"/>
    <lineage>
        <taxon>Bacteria</taxon>
        <taxon>Pseudomonadati</taxon>
        <taxon>Bacteroidota</taxon>
        <taxon>Sphingobacteriia</taxon>
        <taxon>Sphingobacteriales</taxon>
        <taxon>Sphingobacteriaceae</taxon>
        <taxon>Pedobacter</taxon>
    </lineage>
</organism>
<dbReference type="InterPro" id="IPR001610">
    <property type="entry name" value="PAC"/>
</dbReference>
<dbReference type="Gene3D" id="3.30.450.20">
    <property type="entry name" value="PAS domain"/>
    <property type="match status" value="3"/>
</dbReference>
<feature type="coiled-coil region" evidence="6">
    <location>
        <begin position="307"/>
        <end position="339"/>
    </location>
</feature>
<dbReference type="Pfam" id="PF13426">
    <property type="entry name" value="PAS_9"/>
    <property type="match status" value="1"/>
</dbReference>
<keyword evidence="5" id="KW-0418">Kinase</keyword>
<dbReference type="PROSITE" id="PS50113">
    <property type="entry name" value="PAC"/>
    <property type="match status" value="1"/>
</dbReference>
<proteinExistence type="predicted"/>
<dbReference type="PANTHER" id="PTHR43102:SF2">
    <property type="entry name" value="GAF DOMAIN-CONTAINING PROTEIN"/>
    <property type="match status" value="1"/>
</dbReference>
<dbReference type="InterPro" id="IPR005467">
    <property type="entry name" value="His_kinase_dom"/>
</dbReference>
<evidence type="ECO:0000259" key="8">
    <source>
        <dbReference type="PROSITE" id="PS50112"/>
    </source>
</evidence>
<evidence type="ECO:0000313" key="10">
    <source>
        <dbReference type="EMBL" id="OAQ39322.1"/>
    </source>
</evidence>
<dbReference type="InterPro" id="IPR036097">
    <property type="entry name" value="HisK_dim/P_sf"/>
</dbReference>
<dbReference type="Proteomes" id="UP000078459">
    <property type="component" value="Unassembled WGS sequence"/>
</dbReference>
<dbReference type="FunFam" id="3.30.565.10:FF:000006">
    <property type="entry name" value="Sensor histidine kinase WalK"/>
    <property type="match status" value="1"/>
</dbReference>
<dbReference type="SMART" id="SM00387">
    <property type="entry name" value="HATPase_c"/>
    <property type="match status" value="1"/>
</dbReference>
<sequence length="838" mass="94517">MPKSTSFESEQKRLAALKSYNILDTANEKDFDELTVLASTICQVPIALISLVDEKRQYFKSHTGLSASETPIEQSFCAHAISSTKDMMIVDDATEDNRFKNNPLVIGHPNITFYAGVPLINEDGFALGTLCVIDTKKKQLTNQQQEALKIIAKQVMGKLELRRKISELEEFKQEQQILFNKLLTSEERTNFLFADAPVAIGVLSGKQLIIEKANDNLLNVWGRDKSCIGKSLDDTLPELKNQPLYKIIQDVFISGKPYYGENLEVVHIKNNKEVKGFFNFVYHPIKNKENIAIGIMMIANDVTEQTLNKKETAKLNLKLQIANKELESSNEEQSTINEELLSTNDSLIEAQGQLEETINDVELSRARFRDMILSSPVAMLVFTGDNFIFDEVNDAMLLIIDKDFSIKGKPLIEVMPELIGQPILDILYNTYHTGQEVRLLDAPVSLNRNGELTLLYFNVTYSAILENGKITGVMQSAVDVTVQVLARNELKKAEELMRMTINAANLGTWVTNMTTKEVIANDRLKELYGFNKDEEFSYEDSINYITEDFRPTVIEHIENAVNRKDSYNIEFKIKGKNDQQIRWIKSYGKLNLGSDDNTNLFSGVAMDITEQKGNEQRKNAFIGMVSHELKNPLTSINAYLQLLEVKANKAKDDFTSGVLGKTLVQVSKMRNIIGGFLDVSRYESGRISIDIQSFDLSELIKEVEEESITTITSHKVIFAPVEYTLVNADRDKIGQVINNFINNAVKYSPINSTINISCVSKNNLAEVCVKDEGMGISSENQKNLFERYFRVQGEHMKLIAGFGIGLYICKEIIERHNGKIGVESEMGKGSVFYFQLPL</sequence>
<dbReference type="SMART" id="SM00388">
    <property type="entry name" value="HisKA"/>
    <property type="match status" value="1"/>
</dbReference>
<reference evidence="10 11" key="2">
    <citation type="submission" date="2016-06" db="EMBL/GenBank/DDBJ databases">
        <title>Pedobacter psychrophilus sp. nov., isolated from Antarctic fragmentary rock.</title>
        <authorList>
            <person name="Svec P."/>
        </authorList>
    </citation>
    <scope>NUCLEOTIDE SEQUENCE [LARGE SCALE GENOMIC DNA]</scope>
    <source>
        <strain evidence="10 11">CCM 8644</strain>
    </source>
</reference>
<dbReference type="SMART" id="SM00086">
    <property type="entry name" value="PAC"/>
    <property type="match status" value="1"/>
</dbReference>
<name>A0A179DET0_9SPHI</name>
<feature type="domain" description="PAS" evidence="8">
    <location>
        <begin position="493"/>
        <end position="564"/>
    </location>
</feature>
<evidence type="ECO:0000256" key="4">
    <source>
        <dbReference type="ARBA" id="ARBA00022679"/>
    </source>
</evidence>
<evidence type="ECO:0000256" key="6">
    <source>
        <dbReference type="SAM" id="Coils"/>
    </source>
</evidence>